<dbReference type="InterPro" id="IPR052514">
    <property type="entry name" value="SAM-dependent_MTase"/>
</dbReference>
<sequence>MLGCSLIIWLNHFQFGTIRKSIQNPLRFNTAAGINHPVLKDLGEQIANDPLPAGKEPESYQSKIAVVNINAQPTVALNSAQQTSVLQERKTGNFGLCKTAAPFATVRNIPRRVTSSIRVQPEPGYSVEFWGKVGFAPVPPFFMNTHDPVNQDVFISGSVHRATEPWDSYIWTLFVNILEKAGPGTTVVDVGANIGYFSLLAASMGQRVISFEPMNRNVAKFQASIDRNDFQERITLFQNAISYDSSNQVKLSATHHTNQGNGRIEIITPSKETKEGVYGQDYVDTITIDDIINEDVLLMKIDVEGFEGAVLNGAKKLLCWHVVKFITIEFSTETRESKDCPALGLLQLLEAVGYVISDIVPDAPRLSPTLLDRFPPNILFRLLDTSQPPGHRLGPLSACQM</sequence>
<evidence type="ECO:0000313" key="2">
    <source>
        <dbReference type="EMBL" id="CAD8639798.1"/>
    </source>
</evidence>
<dbReference type="InterPro" id="IPR029063">
    <property type="entry name" value="SAM-dependent_MTases_sf"/>
</dbReference>
<dbReference type="Gene3D" id="3.40.50.150">
    <property type="entry name" value="Vaccinia Virus protein VP39"/>
    <property type="match status" value="1"/>
</dbReference>
<dbReference type="PANTHER" id="PTHR34203:SF15">
    <property type="entry name" value="SLL1173 PROTEIN"/>
    <property type="match status" value="1"/>
</dbReference>
<protein>
    <recommendedName>
        <fullName evidence="1">Methyltransferase FkbM domain-containing protein</fullName>
    </recommendedName>
</protein>
<dbReference type="Pfam" id="PF05050">
    <property type="entry name" value="Methyltransf_21"/>
    <property type="match status" value="1"/>
</dbReference>
<feature type="domain" description="Methyltransferase FkbM" evidence="1">
    <location>
        <begin position="189"/>
        <end position="355"/>
    </location>
</feature>
<proteinExistence type="predicted"/>
<dbReference type="SUPFAM" id="SSF53335">
    <property type="entry name" value="S-adenosyl-L-methionine-dependent methyltransferases"/>
    <property type="match status" value="1"/>
</dbReference>
<dbReference type="InterPro" id="IPR006342">
    <property type="entry name" value="FkbM_mtfrase"/>
</dbReference>
<evidence type="ECO:0000259" key="1">
    <source>
        <dbReference type="Pfam" id="PF05050"/>
    </source>
</evidence>
<dbReference type="PANTHER" id="PTHR34203">
    <property type="entry name" value="METHYLTRANSFERASE, FKBM FAMILY PROTEIN"/>
    <property type="match status" value="1"/>
</dbReference>
<dbReference type="NCBIfam" id="TIGR01444">
    <property type="entry name" value="fkbM_fam"/>
    <property type="match status" value="1"/>
</dbReference>
<name>A0A7S0MHW8_9CRYP</name>
<accession>A0A7S0MHW8</accession>
<dbReference type="AlphaFoldDB" id="A0A7S0MHW8"/>
<reference evidence="2" key="1">
    <citation type="submission" date="2021-01" db="EMBL/GenBank/DDBJ databases">
        <authorList>
            <person name="Corre E."/>
            <person name="Pelletier E."/>
            <person name="Niang G."/>
            <person name="Scheremetjew M."/>
            <person name="Finn R."/>
            <person name="Kale V."/>
            <person name="Holt S."/>
            <person name="Cochrane G."/>
            <person name="Meng A."/>
            <person name="Brown T."/>
            <person name="Cohen L."/>
        </authorList>
    </citation>
    <scope>NUCLEOTIDE SEQUENCE</scope>
    <source>
        <strain evidence="2">CCAP979/52</strain>
    </source>
</reference>
<gene>
    <name evidence="2" type="ORF">CCUR1050_LOCUS17482</name>
</gene>
<dbReference type="EMBL" id="HBEZ01031524">
    <property type="protein sequence ID" value="CAD8639798.1"/>
    <property type="molecule type" value="Transcribed_RNA"/>
</dbReference>
<organism evidence="2">
    <name type="scientific">Cryptomonas curvata</name>
    <dbReference type="NCBI Taxonomy" id="233186"/>
    <lineage>
        <taxon>Eukaryota</taxon>
        <taxon>Cryptophyceae</taxon>
        <taxon>Cryptomonadales</taxon>
        <taxon>Cryptomonadaceae</taxon>
        <taxon>Cryptomonas</taxon>
    </lineage>
</organism>